<dbReference type="EMBL" id="VIFX01000059">
    <property type="protein sequence ID" value="TQR82819.1"/>
    <property type="molecule type" value="Genomic_DNA"/>
</dbReference>
<evidence type="ECO:0008006" key="4">
    <source>
        <dbReference type="Google" id="ProtNLM"/>
    </source>
</evidence>
<feature type="compositionally biased region" description="Basic and acidic residues" evidence="1">
    <location>
        <begin position="81"/>
        <end position="94"/>
    </location>
</feature>
<evidence type="ECO:0000313" key="3">
    <source>
        <dbReference type="Proteomes" id="UP000315759"/>
    </source>
</evidence>
<dbReference type="AlphaFoldDB" id="A0A544VS63"/>
<organism evidence="2 3">
    <name type="scientific">Mycolicibacterium hodleri</name>
    <dbReference type="NCBI Taxonomy" id="49897"/>
    <lineage>
        <taxon>Bacteria</taxon>
        <taxon>Bacillati</taxon>
        <taxon>Actinomycetota</taxon>
        <taxon>Actinomycetes</taxon>
        <taxon>Mycobacteriales</taxon>
        <taxon>Mycobacteriaceae</taxon>
        <taxon>Mycolicibacterium</taxon>
    </lineage>
</organism>
<accession>A0A544VS63</accession>
<gene>
    <name evidence="2" type="ORF">D8S82_30325</name>
</gene>
<reference evidence="2 3" key="1">
    <citation type="submission" date="2018-10" db="EMBL/GenBank/DDBJ databases">
        <title>Draft genome of Mycobacterium hodleri strain B.</title>
        <authorList>
            <person name="Amande T.J."/>
            <person name="Mcgenity T.J."/>
        </authorList>
    </citation>
    <scope>NUCLEOTIDE SEQUENCE [LARGE SCALE GENOMIC DNA]</scope>
    <source>
        <strain evidence="2 3">B</strain>
    </source>
</reference>
<dbReference type="RefSeq" id="WP_142555639.1">
    <property type="nucleotide sequence ID" value="NZ_VIFX01000059.1"/>
</dbReference>
<evidence type="ECO:0000256" key="1">
    <source>
        <dbReference type="SAM" id="MobiDB-lite"/>
    </source>
</evidence>
<comment type="caution">
    <text evidence="2">The sequence shown here is derived from an EMBL/GenBank/DDBJ whole genome shotgun (WGS) entry which is preliminary data.</text>
</comment>
<dbReference type="Gene3D" id="1.10.30.50">
    <property type="match status" value="1"/>
</dbReference>
<proteinExistence type="predicted"/>
<dbReference type="Proteomes" id="UP000315759">
    <property type="component" value="Unassembled WGS sequence"/>
</dbReference>
<keyword evidence="3" id="KW-1185">Reference proteome</keyword>
<protein>
    <recommendedName>
        <fullName evidence="4">HNH endonuclease</fullName>
    </recommendedName>
</protein>
<feature type="region of interest" description="Disordered" evidence="1">
    <location>
        <begin position="1"/>
        <end position="22"/>
    </location>
</feature>
<feature type="region of interest" description="Disordered" evidence="1">
    <location>
        <begin position="81"/>
        <end position="119"/>
    </location>
</feature>
<name>A0A544VS63_9MYCO</name>
<sequence length="119" mass="13577">MSNRTRKPAKNTTARGLGWDHQENRRRLLNRHREGSPCWWCGRPMHRDAARNWDGLALHADHSRARARGGTTADRLLHDTCNKQRGDGTRDHLRPAASGPPADERADLGRLAMPWPKFD</sequence>
<evidence type="ECO:0000313" key="2">
    <source>
        <dbReference type="EMBL" id="TQR82819.1"/>
    </source>
</evidence>